<evidence type="ECO:0000256" key="2">
    <source>
        <dbReference type="ARBA" id="ARBA00023015"/>
    </source>
</evidence>
<dbReference type="Gene3D" id="1.10.10.10">
    <property type="entry name" value="Winged helix-like DNA-binding domain superfamily/Winged helix DNA-binding domain"/>
    <property type="match status" value="1"/>
</dbReference>
<dbReference type="eggNOG" id="COG0583">
    <property type="taxonomic scope" value="Bacteria"/>
</dbReference>
<dbReference type="InterPro" id="IPR036388">
    <property type="entry name" value="WH-like_DNA-bd_sf"/>
</dbReference>
<keyword evidence="2" id="KW-0805">Transcription regulation</keyword>
<evidence type="ECO:0000256" key="3">
    <source>
        <dbReference type="ARBA" id="ARBA00023125"/>
    </source>
</evidence>
<dbReference type="InterPro" id="IPR036390">
    <property type="entry name" value="WH_DNA-bd_sf"/>
</dbReference>
<dbReference type="GO" id="GO:0003700">
    <property type="term" value="F:DNA-binding transcription factor activity"/>
    <property type="evidence" value="ECO:0007669"/>
    <property type="project" value="InterPro"/>
</dbReference>
<evidence type="ECO:0000256" key="4">
    <source>
        <dbReference type="ARBA" id="ARBA00023163"/>
    </source>
</evidence>
<dbReference type="Pfam" id="PF03466">
    <property type="entry name" value="LysR_substrate"/>
    <property type="match status" value="1"/>
</dbReference>
<dbReference type="InterPro" id="IPR000847">
    <property type="entry name" value="LysR_HTH_N"/>
</dbReference>
<dbReference type="EMBL" id="CP003740">
    <property type="protein sequence ID" value="AGI66148.1"/>
    <property type="molecule type" value="Genomic_DNA"/>
</dbReference>
<evidence type="ECO:0000313" key="7">
    <source>
        <dbReference type="Proteomes" id="UP000005307"/>
    </source>
</evidence>
<dbReference type="InterPro" id="IPR005119">
    <property type="entry name" value="LysR_subst-bd"/>
</dbReference>
<dbReference type="Pfam" id="PF00126">
    <property type="entry name" value="HTH_1"/>
    <property type="match status" value="1"/>
</dbReference>
<proteinExistence type="inferred from homology"/>
<protein>
    <submittedName>
        <fullName evidence="6">LysR family transcriptional regulator</fullName>
    </submittedName>
</protein>
<dbReference type="Proteomes" id="UP000005307">
    <property type="component" value="Chromosome"/>
</dbReference>
<dbReference type="FunFam" id="1.10.10.10:FF:000001">
    <property type="entry name" value="LysR family transcriptional regulator"/>
    <property type="match status" value="1"/>
</dbReference>
<dbReference type="KEGG" id="oat:OAN307_c04050"/>
<accession>M9R311</accession>
<name>M9R311_9RHOB</name>
<organism evidence="6 7">
    <name type="scientific">Octadecabacter antarcticus 307</name>
    <dbReference type="NCBI Taxonomy" id="391626"/>
    <lineage>
        <taxon>Bacteria</taxon>
        <taxon>Pseudomonadati</taxon>
        <taxon>Pseudomonadota</taxon>
        <taxon>Alphaproteobacteria</taxon>
        <taxon>Rhodobacterales</taxon>
        <taxon>Roseobacteraceae</taxon>
        <taxon>Octadecabacter</taxon>
    </lineage>
</organism>
<dbReference type="STRING" id="391626.OAN307_c04050"/>
<evidence type="ECO:0000259" key="5">
    <source>
        <dbReference type="PROSITE" id="PS50931"/>
    </source>
</evidence>
<keyword evidence="4" id="KW-0804">Transcription</keyword>
<dbReference type="AlphaFoldDB" id="M9R311"/>
<feature type="domain" description="HTH lysR-type" evidence="5">
    <location>
        <begin position="25"/>
        <end position="82"/>
    </location>
</feature>
<evidence type="ECO:0000313" key="6">
    <source>
        <dbReference type="EMBL" id="AGI66148.1"/>
    </source>
</evidence>
<dbReference type="PANTHER" id="PTHR30537">
    <property type="entry name" value="HTH-TYPE TRANSCRIPTIONAL REGULATOR"/>
    <property type="match status" value="1"/>
</dbReference>
<comment type="similarity">
    <text evidence="1">Belongs to the LysR transcriptional regulatory family.</text>
</comment>
<dbReference type="PROSITE" id="PS50931">
    <property type="entry name" value="HTH_LYSR"/>
    <property type="match status" value="1"/>
</dbReference>
<reference evidence="6 7" key="1">
    <citation type="journal article" date="2013" name="PLoS ONE">
        <title>Poles Apart: Arctic and Antarctic Octadecabacter strains Share High Genome Plasticity and a New Type of Xanthorhodopsin.</title>
        <authorList>
            <person name="Vollmers J."/>
            <person name="Voget S."/>
            <person name="Dietrich S."/>
            <person name="Gollnow K."/>
            <person name="Smits M."/>
            <person name="Meyer K."/>
            <person name="Brinkhoff T."/>
            <person name="Simon M."/>
            <person name="Daniel R."/>
        </authorList>
    </citation>
    <scope>NUCLEOTIDE SEQUENCE [LARGE SCALE GENOMIC DNA]</scope>
    <source>
        <strain evidence="6 7">307</strain>
    </source>
</reference>
<dbReference type="GO" id="GO:0006351">
    <property type="term" value="P:DNA-templated transcription"/>
    <property type="evidence" value="ECO:0007669"/>
    <property type="project" value="TreeGrafter"/>
</dbReference>
<evidence type="ECO:0000256" key="1">
    <source>
        <dbReference type="ARBA" id="ARBA00009437"/>
    </source>
</evidence>
<dbReference type="Gene3D" id="3.40.190.290">
    <property type="match status" value="1"/>
</dbReference>
<keyword evidence="7" id="KW-1185">Reference proteome</keyword>
<dbReference type="PANTHER" id="PTHR30537:SF3">
    <property type="entry name" value="TRANSCRIPTIONAL REGULATORY PROTEIN"/>
    <property type="match status" value="1"/>
</dbReference>
<dbReference type="HOGENOM" id="CLU_039613_2_0_5"/>
<dbReference type="PRINTS" id="PR00039">
    <property type="entry name" value="HTHLYSR"/>
</dbReference>
<dbReference type="SUPFAM" id="SSF46785">
    <property type="entry name" value="Winged helix' DNA-binding domain"/>
    <property type="match status" value="1"/>
</dbReference>
<dbReference type="GO" id="GO:0043565">
    <property type="term" value="F:sequence-specific DNA binding"/>
    <property type="evidence" value="ECO:0007669"/>
    <property type="project" value="TreeGrafter"/>
</dbReference>
<sequence>MDQRGIDEIRGAPIHMCMDIDPDRLDWTHLRSFLATAETASLSAAARKLGLTQPTLSRQVAALEDNLSLLLFERVGRGLQLTDAGRELLAHVQDMGGAAHRVAMTAAAQRSDINGTVRITASDIYSSTYLPKMIVEVRKRAPGLVVEVVATNDISDLMRREADIAIRHVRPEQPDLVARLVREATGHFYAAKIYLDRRGRPQTRTELGTHDWISYGDIGQMVEYLVALDIPLTADAFKVGSQNGIVAWEMARAGLGICPMDDTVGDQVEEMERIMGDDLKVMFPVWLVTHREVHTSPRIRLVFDILADGFSAP</sequence>
<gene>
    <name evidence="6" type="ORF">OAN307_c04050</name>
</gene>
<dbReference type="SUPFAM" id="SSF53850">
    <property type="entry name" value="Periplasmic binding protein-like II"/>
    <property type="match status" value="1"/>
</dbReference>
<dbReference type="InterPro" id="IPR058163">
    <property type="entry name" value="LysR-type_TF_proteobact-type"/>
</dbReference>
<keyword evidence="3" id="KW-0238">DNA-binding</keyword>